<name>A0ABW9P2F8_9ACTN</name>
<feature type="signal peptide" evidence="2">
    <location>
        <begin position="1"/>
        <end position="22"/>
    </location>
</feature>
<keyword evidence="2" id="KW-0732">Signal</keyword>
<dbReference type="PROSITE" id="PS51257">
    <property type="entry name" value="PROKAR_LIPOPROTEIN"/>
    <property type="match status" value="1"/>
</dbReference>
<protein>
    <submittedName>
        <fullName evidence="3">Extracellular solute-binding protein</fullName>
    </submittedName>
</protein>
<evidence type="ECO:0000256" key="2">
    <source>
        <dbReference type="SAM" id="SignalP"/>
    </source>
</evidence>
<evidence type="ECO:0000313" key="4">
    <source>
        <dbReference type="Proteomes" id="UP000460558"/>
    </source>
</evidence>
<organism evidence="3 4">
    <name type="scientific">Streptomyces katsurahamanus</name>
    <dbReference type="NCBI Taxonomy" id="2577098"/>
    <lineage>
        <taxon>Bacteria</taxon>
        <taxon>Bacillati</taxon>
        <taxon>Actinomycetota</taxon>
        <taxon>Actinomycetes</taxon>
        <taxon>Kitasatosporales</taxon>
        <taxon>Streptomycetaceae</taxon>
        <taxon>Streptomyces</taxon>
    </lineage>
</organism>
<proteinExistence type="predicted"/>
<gene>
    <name evidence="3" type="ORF">FFZ77_30570</name>
</gene>
<evidence type="ECO:0000313" key="3">
    <source>
        <dbReference type="EMBL" id="MQS39770.1"/>
    </source>
</evidence>
<dbReference type="Proteomes" id="UP000460558">
    <property type="component" value="Unassembled WGS sequence"/>
</dbReference>
<comment type="caution">
    <text evidence="3">The sequence shown here is derived from an EMBL/GenBank/DDBJ whole genome shotgun (WGS) entry which is preliminary data.</text>
</comment>
<dbReference type="PANTHER" id="PTHR43649:SF30">
    <property type="entry name" value="ABC TRANSPORTER SUBSTRATE-BINDING PROTEIN"/>
    <property type="match status" value="1"/>
</dbReference>
<dbReference type="InterPro" id="IPR050490">
    <property type="entry name" value="Bact_solute-bd_prot1"/>
</dbReference>
<dbReference type="PANTHER" id="PTHR43649">
    <property type="entry name" value="ARABINOSE-BINDING PROTEIN-RELATED"/>
    <property type="match status" value="1"/>
</dbReference>
<feature type="region of interest" description="Disordered" evidence="1">
    <location>
        <begin position="399"/>
        <end position="429"/>
    </location>
</feature>
<dbReference type="RefSeq" id="WP_323372453.1">
    <property type="nucleotide sequence ID" value="NZ_VDEQ01000367.1"/>
</dbReference>
<sequence length="429" mass="45866">MRRHLWSLTAASAALATTIALSGCGGAEESSDEVTLRLIAADYDVNGGQSSRNYWSSLIAAFEKEHPRIDVEVTIESWTDVDRKVARLVEDGKAPDIAQIGSYADYAADGKLYSADQLLSVPVQSNFLRPLVEAGEQRRIQYGLPFATSSRLLFYNKELFAEAGVTEPPKTWAELKDAAQQIKDGTDAAYPFALPLGPEEAQIESMLWLLGGGTNGYVEPGGSYTVDSPQNAATFEWLKTDLVGAGLTGPGAPGELNRKEAYAAFTRGEVGMLHGHPSLLKQAKKAGIELGKAPVPGRDGTAKITAGVADWIMGFNQNGNRDEIGEFLNFLFTDENVLDFAAQNDLLPVTSSASQAMEEDPDHDDLKDFLAQMSTALLPPVSKTSWAAVSGDVKEKIGKAVGPGGDPAKVLGEIAQTAAEAETREGEEE</sequence>
<dbReference type="InterPro" id="IPR006059">
    <property type="entry name" value="SBP"/>
</dbReference>
<dbReference type="SUPFAM" id="SSF53850">
    <property type="entry name" value="Periplasmic binding protein-like II"/>
    <property type="match status" value="1"/>
</dbReference>
<dbReference type="EMBL" id="VDEQ01000367">
    <property type="protein sequence ID" value="MQS39770.1"/>
    <property type="molecule type" value="Genomic_DNA"/>
</dbReference>
<feature type="chain" id="PRO_5045853329" evidence="2">
    <location>
        <begin position="23"/>
        <end position="429"/>
    </location>
</feature>
<dbReference type="Pfam" id="PF01547">
    <property type="entry name" value="SBP_bac_1"/>
    <property type="match status" value="1"/>
</dbReference>
<evidence type="ECO:0000256" key="1">
    <source>
        <dbReference type="SAM" id="MobiDB-lite"/>
    </source>
</evidence>
<reference evidence="3 4" key="1">
    <citation type="submission" date="2019-06" db="EMBL/GenBank/DDBJ databases">
        <title>Comparative genomics and metabolomics analyses of clavulanic acid producing Streptomyces species provides insight into specialized metabolism and evolution of beta-lactam biosynthetic gene clusters.</title>
        <authorList>
            <person name="Moore M.A."/>
            <person name="Cruz-Morales P."/>
            <person name="Barona Gomez F."/>
            <person name="Kapil T."/>
        </authorList>
    </citation>
    <scope>NUCLEOTIDE SEQUENCE [LARGE SCALE GENOMIC DNA]</scope>
    <source>
        <strain evidence="3 4">T-272</strain>
    </source>
</reference>
<accession>A0ABW9P2F8</accession>
<keyword evidence="4" id="KW-1185">Reference proteome</keyword>
<dbReference type="Gene3D" id="3.40.190.10">
    <property type="entry name" value="Periplasmic binding protein-like II"/>
    <property type="match status" value="1"/>
</dbReference>